<sequence>MNKSIKEKPLLSTQASRLNEDVTNFCFIIHYGRKLFALHTIYANFKSVYVKTLADYDNLTTNKS</sequence>
<organism evidence="1 2">
    <name type="scientific">Clunio marinus</name>
    <dbReference type="NCBI Taxonomy" id="568069"/>
    <lineage>
        <taxon>Eukaryota</taxon>
        <taxon>Metazoa</taxon>
        <taxon>Ecdysozoa</taxon>
        <taxon>Arthropoda</taxon>
        <taxon>Hexapoda</taxon>
        <taxon>Insecta</taxon>
        <taxon>Pterygota</taxon>
        <taxon>Neoptera</taxon>
        <taxon>Endopterygota</taxon>
        <taxon>Diptera</taxon>
        <taxon>Nematocera</taxon>
        <taxon>Chironomoidea</taxon>
        <taxon>Chironomidae</taxon>
        <taxon>Clunio</taxon>
    </lineage>
</organism>
<dbReference type="AlphaFoldDB" id="A0A1J1HIG1"/>
<name>A0A1J1HIG1_9DIPT</name>
<keyword evidence="2" id="KW-1185">Reference proteome</keyword>
<proteinExistence type="predicted"/>
<evidence type="ECO:0000313" key="2">
    <source>
        <dbReference type="Proteomes" id="UP000183832"/>
    </source>
</evidence>
<evidence type="ECO:0000313" key="1">
    <source>
        <dbReference type="EMBL" id="CRK87691.1"/>
    </source>
</evidence>
<reference evidence="1 2" key="1">
    <citation type="submission" date="2015-04" db="EMBL/GenBank/DDBJ databases">
        <authorList>
            <person name="Syromyatnikov M.Y."/>
            <person name="Popov V.N."/>
        </authorList>
    </citation>
    <scope>NUCLEOTIDE SEQUENCE [LARGE SCALE GENOMIC DNA]</scope>
</reference>
<gene>
    <name evidence="1" type="ORF">CLUMA_CG001482</name>
</gene>
<protein>
    <submittedName>
        <fullName evidence="1">CLUMA_CG001482, isoform A</fullName>
    </submittedName>
</protein>
<accession>A0A1J1HIG1</accession>
<dbReference type="EMBL" id="CVRI01000004">
    <property type="protein sequence ID" value="CRK87691.1"/>
    <property type="molecule type" value="Genomic_DNA"/>
</dbReference>
<dbReference type="Proteomes" id="UP000183832">
    <property type="component" value="Unassembled WGS sequence"/>
</dbReference>